<protein>
    <submittedName>
        <fullName evidence="1">Uncharacterized protein</fullName>
    </submittedName>
</protein>
<name>A0A9D4A872_9ROSI</name>
<dbReference type="Proteomes" id="UP000828251">
    <property type="component" value="Unassembled WGS sequence"/>
</dbReference>
<evidence type="ECO:0000313" key="2">
    <source>
        <dbReference type="Proteomes" id="UP000828251"/>
    </source>
</evidence>
<keyword evidence="2" id="KW-1185">Reference proteome</keyword>
<dbReference type="EMBL" id="JAIQCV010000005">
    <property type="protein sequence ID" value="KAH1096364.1"/>
    <property type="molecule type" value="Genomic_DNA"/>
</dbReference>
<dbReference type="AlphaFoldDB" id="A0A9D4A872"/>
<accession>A0A9D4A872</accession>
<reference evidence="1 2" key="1">
    <citation type="journal article" date="2021" name="Plant Biotechnol. J.">
        <title>Multi-omics assisted identification of the key and species-specific regulatory components of drought-tolerant mechanisms in Gossypium stocksii.</title>
        <authorList>
            <person name="Yu D."/>
            <person name="Ke L."/>
            <person name="Zhang D."/>
            <person name="Wu Y."/>
            <person name="Sun Y."/>
            <person name="Mei J."/>
            <person name="Sun J."/>
            <person name="Sun Y."/>
        </authorList>
    </citation>
    <scope>NUCLEOTIDE SEQUENCE [LARGE SCALE GENOMIC DNA]</scope>
    <source>
        <strain evidence="2">cv. E1</strain>
        <tissue evidence="1">Leaf</tissue>
    </source>
</reference>
<organism evidence="1 2">
    <name type="scientific">Gossypium stocksii</name>
    <dbReference type="NCBI Taxonomy" id="47602"/>
    <lineage>
        <taxon>Eukaryota</taxon>
        <taxon>Viridiplantae</taxon>
        <taxon>Streptophyta</taxon>
        <taxon>Embryophyta</taxon>
        <taxon>Tracheophyta</taxon>
        <taxon>Spermatophyta</taxon>
        <taxon>Magnoliopsida</taxon>
        <taxon>eudicotyledons</taxon>
        <taxon>Gunneridae</taxon>
        <taxon>Pentapetalae</taxon>
        <taxon>rosids</taxon>
        <taxon>malvids</taxon>
        <taxon>Malvales</taxon>
        <taxon>Malvaceae</taxon>
        <taxon>Malvoideae</taxon>
        <taxon>Gossypium</taxon>
    </lineage>
</organism>
<gene>
    <name evidence="1" type="ORF">J1N35_013285</name>
</gene>
<evidence type="ECO:0000313" key="1">
    <source>
        <dbReference type="EMBL" id="KAH1096364.1"/>
    </source>
</evidence>
<sequence length="86" mass="9660">MILNIFKTRALELLSGICVFLHIYGVVNVSTGYASASSVVQDQVFVRSLILNFGVFGRVYSCYKKSDCLEAISAIQDVYLRYQIQL</sequence>
<proteinExistence type="predicted"/>
<comment type="caution">
    <text evidence="1">The sequence shown here is derived from an EMBL/GenBank/DDBJ whole genome shotgun (WGS) entry which is preliminary data.</text>
</comment>